<keyword evidence="1" id="KW-1133">Transmembrane helix</keyword>
<dbReference type="AlphaFoldDB" id="A0A4U8UVR8"/>
<evidence type="ECO:0000313" key="3">
    <source>
        <dbReference type="Proteomes" id="UP000298663"/>
    </source>
</evidence>
<evidence type="ECO:0000256" key="1">
    <source>
        <dbReference type="SAM" id="Phobius"/>
    </source>
</evidence>
<accession>A0A4U8UVR8</accession>
<dbReference type="Proteomes" id="UP000298663">
    <property type="component" value="Unassembled WGS sequence"/>
</dbReference>
<evidence type="ECO:0000313" key="2">
    <source>
        <dbReference type="EMBL" id="TMS37094.1"/>
    </source>
</evidence>
<keyword evidence="1" id="KW-0472">Membrane</keyword>
<keyword evidence="1" id="KW-0812">Transmembrane</keyword>
<dbReference type="OrthoDB" id="5832583at2759"/>
<sequence>MSHIDNRVTSDPPGSLENVSGICGVQARSTGIAAFVVQFACLVISCGLVICMFFHVGGITFLNFHNGHVQAPDATPLSRTVNYTDTAEQILDNITIEGEPESNKLFPQMPNVTLSFGGEKGTKLDLLELIRVSSLAYVAICVLWLISLILLLLSIKWEITDFVVVNAFNMTIAFLYGTAHALLIGVLLFYQVNKSREKQRPKFRRKTCVGQSCCSSASLWLASFSCRSLRFSLLPSS</sequence>
<feature type="transmembrane region" description="Helical" evidence="1">
    <location>
        <begin position="167"/>
        <end position="190"/>
    </location>
</feature>
<reference evidence="2 3" key="1">
    <citation type="journal article" date="2015" name="Genome Biol.">
        <title>Comparative genomics of Steinernema reveals deeply conserved gene regulatory networks.</title>
        <authorList>
            <person name="Dillman A.R."/>
            <person name="Macchietto M."/>
            <person name="Porter C.F."/>
            <person name="Rogers A."/>
            <person name="Williams B."/>
            <person name="Antoshechkin I."/>
            <person name="Lee M.M."/>
            <person name="Goodwin Z."/>
            <person name="Lu X."/>
            <person name="Lewis E.E."/>
            <person name="Goodrich-Blair H."/>
            <person name="Stock S.P."/>
            <person name="Adams B.J."/>
            <person name="Sternberg P.W."/>
            <person name="Mortazavi A."/>
        </authorList>
    </citation>
    <scope>NUCLEOTIDE SEQUENCE [LARGE SCALE GENOMIC DNA]</scope>
    <source>
        <strain evidence="2 3">ALL</strain>
    </source>
</reference>
<proteinExistence type="predicted"/>
<gene>
    <name evidence="2" type="ORF">L596_004101</name>
</gene>
<organism evidence="2 3">
    <name type="scientific">Steinernema carpocapsae</name>
    <name type="common">Entomopathogenic nematode</name>
    <dbReference type="NCBI Taxonomy" id="34508"/>
    <lineage>
        <taxon>Eukaryota</taxon>
        <taxon>Metazoa</taxon>
        <taxon>Ecdysozoa</taxon>
        <taxon>Nematoda</taxon>
        <taxon>Chromadorea</taxon>
        <taxon>Rhabditida</taxon>
        <taxon>Tylenchina</taxon>
        <taxon>Panagrolaimomorpha</taxon>
        <taxon>Strongyloidoidea</taxon>
        <taxon>Steinernematidae</taxon>
        <taxon>Steinernema</taxon>
    </lineage>
</organism>
<feature type="transmembrane region" description="Helical" evidence="1">
    <location>
        <begin position="32"/>
        <end position="54"/>
    </location>
</feature>
<keyword evidence="3" id="KW-1185">Reference proteome</keyword>
<protein>
    <submittedName>
        <fullName evidence="2">Uncharacterized protein</fullName>
    </submittedName>
</protein>
<feature type="transmembrane region" description="Helical" evidence="1">
    <location>
        <begin position="135"/>
        <end position="155"/>
    </location>
</feature>
<dbReference type="EMBL" id="AZBU02000001">
    <property type="protein sequence ID" value="TMS37094.1"/>
    <property type="molecule type" value="Genomic_DNA"/>
</dbReference>
<comment type="caution">
    <text evidence="2">The sequence shown here is derived from an EMBL/GenBank/DDBJ whole genome shotgun (WGS) entry which is preliminary data.</text>
</comment>
<name>A0A4U8UVR8_STECR</name>
<reference evidence="2 3" key="2">
    <citation type="journal article" date="2019" name="G3 (Bethesda)">
        <title>Hybrid Assembly of the Genome of the Entomopathogenic Nematode Steinernema carpocapsae Identifies the X-Chromosome.</title>
        <authorList>
            <person name="Serra L."/>
            <person name="Macchietto M."/>
            <person name="Macias-Munoz A."/>
            <person name="McGill C.J."/>
            <person name="Rodriguez I.M."/>
            <person name="Rodriguez B."/>
            <person name="Murad R."/>
            <person name="Mortazavi A."/>
        </authorList>
    </citation>
    <scope>NUCLEOTIDE SEQUENCE [LARGE SCALE GENOMIC DNA]</scope>
    <source>
        <strain evidence="2 3">ALL</strain>
    </source>
</reference>